<evidence type="ECO:0000313" key="1">
    <source>
        <dbReference type="EMBL" id="MBM7587937.1"/>
    </source>
</evidence>
<sequence length="193" mass="23475">MSDQIHPTELEKEFLELAFNRFYDLFDEIMVDSFWNQDASIRIYIIKEIFSVYFEILKYRPIQWIIGNERRPNFTNVGKDLMKFVRNVLFHFPFFESWDDIWIKRSIINLFSTKPQSIDRFLTSYEGKVELKYRFWEEKYKKMTYITIEFPKDYGLDNKIFLKNIISEKDGVKFSLIFMDSILKSQLDLNNNG</sequence>
<proteinExistence type="predicted"/>
<accession>A0ABS2NJ95</accession>
<keyword evidence="2" id="KW-1185">Reference proteome</keyword>
<dbReference type="Proteomes" id="UP001646157">
    <property type="component" value="Unassembled WGS sequence"/>
</dbReference>
<dbReference type="RefSeq" id="WP_205175173.1">
    <property type="nucleotide sequence ID" value="NZ_JAFBDZ010000006.1"/>
</dbReference>
<protein>
    <submittedName>
        <fullName evidence="1">Uncharacterized protein</fullName>
    </submittedName>
</protein>
<evidence type="ECO:0000313" key="2">
    <source>
        <dbReference type="Proteomes" id="UP001646157"/>
    </source>
</evidence>
<organism evidence="1 2">
    <name type="scientific">Rossellomorea pakistanensis</name>
    <dbReference type="NCBI Taxonomy" id="992288"/>
    <lineage>
        <taxon>Bacteria</taxon>
        <taxon>Bacillati</taxon>
        <taxon>Bacillota</taxon>
        <taxon>Bacilli</taxon>
        <taxon>Bacillales</taxon>
        <taxon>Bacillaceae</taxon>
        <taxon>Rossellomorea</taxon>
    </lineage>
</organism>
<dbReference type="EMBL" id="JAFBDZ010000006">
    <property type="protein sequence ID" value="MBM7587937.1"/>
    <property type="molecule type" value="Genomic_DNA"/>
</dbReference>
<name>A0ABS2NJ95_9BACI</name>
<gene>
    <name evidence="1" type="ORF">JOC86_004512</name>
</gene>
<comment type="caution">
    <text evidence="1">The sequence shown here is derived from an EMBL/GenBank/DDBJ whole genome shotgun (WGS) entry which is preliminary data.</text>
</comment>
<reference evidence="1 2" key="1">
    <citation type="submission" date="2021-01" db="EMBL/GenBank/DDBJ databases">
        <title>Genomic Encyclopedia of Type Strains, Phase IV (KMG-IV): sequencing the most valuable type-strain genomes for metagenomic binning, comparative biology and taxonomic classification.</title>
        <authorList>
            <person name="Goeker M."/>
        </authorList>
    </citation>
    <scope>NUCLEOTIDE SEQUENCE [LARGE SCALE GENOMIC DNA]</scope>
    <source>
        <strain evidence="1 2">DSM 24834</strain>
    </source>
</reference>